<dbReference type="CDD" id="cd13540">
    <property type="entry name" value="PBP2_ModA_WtpA"/>
    <property type="match status" value="1"/>
</dbReference>
<dbReference type="PANTHER" id="PTHR30632:SF16">
    <property type="entry name" value="MOLYBDATE_TUNGSTATE-BINDING PROTEIN WTPA"/>
    <property type="match status" value="1"/>
</dbReference>
<dbReference type="STRING" id="1121409.SAMN02745124_00451"/>
<organism evidence="2 3">
    <name type="scientific">Desulfofustis glycolicus DSM 9705</name>
    <dbReference type="NCBI Taxonomy" id="1121409"/>
    <lineage>
        <taxon>Bacteria</taxon>
        <taxon>Pseudomonadati</taxon>
        <taxon>Thermodesulfobacteriota</taxon>
        <taxon>Desulfobulbia</taxon>
        <taxon>Desulfobulbales</taxon>
        <taxon>Desulfocapsaceae</taxon>
        <taxon>Desulfofustis</taxon>
    </lineage>
</organism>
<reference evidence="2 3" key="1">
    <citation type="submission" date="2016-11" db="EMBL/GenBank/DDBJ databases">
        <authorList>
            <person name="Jaros S."/>
            <person name="Januszkiewicz K."/>
            <person name="Wedrychowicz H."/>
        </authorList>
    </citation>
    <scope>NUCLEOTIDE SEQUENCE [LARGE SCALE GENOMIC DNA]</scope>
    <source>
        <strain evidence="2 3">DSM 9705</strain>
    </source>
</reference>
<dbReference type="PANTHER" id="PTHR30632">
    <property type="entry name" value="MOLYBDATE-BINDING PERIPLASMIC PROTEIN"/>
    <property type="match status" value="1"/>
</dbReference>
<accession>A0A1M5SNX9</accession>
<evidence type="ECO:0000313" key="3">
    <source>
        <dbReference type="Proteomes" id="UP000184139"/>
    </source>
</evidence>
<dbReference type="SUPFAM" id="SSF53850">
    <property type="entry name" value="Periplasmic binding protein-like II"/>
    <property type="match status" value="1"/>
</dbReference>
<keyword evidence="3" id="KW-1185">Reference proteome</keyword>
<protein>
    <submittedName>
        <fullName evidence="2">Tungstate/molybdate binding protein</fullName>
    </submittedName>
</protein>
<gene>
    <name evidence="2" type="ORF">SAMN02745124_00451</name>
</gene>
<comment type="similarity">
    <text evidence="1">Belongs to the bacterial solute-binding protein 1 family. WtpA subfamily.</text>
</comment>
<dbReference type="Proteomes" id="UP000184139">
    <property type="component" value="Unassembled WGS sequence"/>
</dbReference>
<dbReference type="OrthoDB" id="9785015at2"/>
<dbReference type="EMBL" id="FQXS01000001">
    <property type="protein sequence ID" value="SHH40008.1"/>
    <property type="molecule type" value="Genomic_DNA"/>
</dbReference>
<dbReference type="InterPro" id="IPR050682">
    <property type="entry name" value="ModA/WtpA"/>
</dbReference>
<dbReference type="NCBIfam" id="TIGR03730">
    <property type="entry name" value="tungstate_WtpA"/>
    <property type="match status" value="1"/>
</dbReference>
<sequence>MKWPIALTRIMSVIITGCVVCIGSGVAGAAPKGTVVMFHAGSLSLPFEQMEKAFEAMYPGVDLQREGSGSQAAARKVTDLNKPCDIVASADYKVIDKLLIPKFADLNIRFATNQMVLCYTDKSKFADTVNSDNWHEILATDGVVWGHSDPNLDPCGYRALMVLQLAEKHYGLTGLSDKLIANRPMENVRPKSVELVSLLQTGNMDYAWEYLSVAVQHGLKYVVLPDQINLGNYEYDDLYSEAVVQVTGKKPGEFMDMKGGSITYGITLVKDAPNREGAVAFLNYLLDPEGGLQILKEQGQPPFILCRVPSEEMKAALPPELQQFVEVKN</sequence>
<dbReference type="InterPro" id="IPR022498">
    <property type="entry name" value="ABC_trnspt_W-bd_WtpA"/>
</dbReference>
<dbReference type="Pfam" id="PF13531">
    <property type="entry name" value="SBP_bac_11"/>
    <property type="match status" value="1"/>
</dbReference>
<dbReference type="GO" id="GO:0015689">
    <property type="term" value="P:molybdate ion transport"/>
    <property type="evidence" value="ECO:0007669"/>
    <property type="project" value="TreeGrafter"/>
</dbReference>
<name>A0A1M5SNX9_9BACT</name>
<evidence type="ECO:0000256" key="1">
    <source>
        <dbReference type="ARBA" id="ARBA00009438"/>
    </source>
</evidence>
<dbReference type="GO" id="GO:1901359">
    <property type="term" value="F:tungstate binding"/>
    <property type="evidence" value="ECO:0007669"/>
    <property type="project" value="InterPro"/>
</dbReference>
<evidence type="ECO:0000313" key="2">
    <source>
        <dbReference type="EMBL" id="SHH40008.1"/>
    </source>
</evidence>
<proteinExistence type="inferred from homology"/>
<dbReference type="Gene3D" id="3.40.190.10">
    <property type="entry name" value="Periplasmic binding protein-like II"/>
    <property type="match status" value="2"/>
</dbReference>
<dbReference type="AlphaFoldDB" id="A0A1M5SNX9"/>
<dbReference type="NCBIfam" id="NF003196">
    <property type="entry name" value="PRK04168.1"/>
    <property type="match status" value="1"/>
</dbReference>
<dbReference type="GO" id="GO:0030973">
    <property type="term" value="F:molybdate ion binding"/>
    <property type="evidence" value="ECO:0007669"/>
    <property type="project" value="TreeGrafter"/>
</dbReference>